<keyword evidence="3 5" id="KW-1133">Transmembrane helix</keyword>
<keyword evidence="5" id="KW-0813">Transport</keyword>
<comment type="similarity">
    <text evidence="5">Belongs to the ligand-gated ion channel (TC 1.A.9) family.</text>
</comment>
<reference evidence="9" key="1">
    <citation type="submission" date="2025-08" db="UniProtKB">
        <authorList>
            <consortium name="RefSeq"/>
        </authorList>
    </citation>
    <scope>IDENTIFICATION</scope>
</reference>
<dbReference type="Pfam" id="PF02932">
    <property type="entry name" value="Neur_chan_memb"/>
    <property type="match status" value="1"/>
</dbReference>
<evidence type="ECO:0000259" key="7">
    <source>
        <dbReference type="Pfam" id="PF02932"/>
    </source>
</evidence>
<feature type="transmembrane region" description="Helical" evidence="5">
    <location>
        <begin position="444"/>
        <end position="466"/>
    </location>
</feature>
<evidence type="ECO:0000313" key="9">
    <source>
        <dbReference type="RefSeq" id="XP_035824758.1"/>
    </source>
</evidence>
<dbReference type="GeneID" id="101848736"/>
<feature type="domain" description="Neurotransmitter-gated ion-channel transmembrane" evidence="7">
    <location>
        <begin position="231"/>
        <end position="460"/>
    </location>
</feature>
<evidence type="ECO:0000256" key="4">
    <source>
        <dbReference type="ARBA" id="ARBA00023136"/>
    </source>
</evidence>
<feature type="transmembrane region" description="Helical" evidence="5">
    <location>
        <begin position="256"/>
        <end position="276"/>
    </location>
</feature>
<dbReference type="SUPFAM" id="SSF90112">
    <property type="entry name" value="Neurotransmitter-gated ion-channel transmembrane pore"/>
    <property type="match status" value="1"/>
</dbReference>
<dbReference type="PANTHER" id="PTHR18945">
    <property type="entry name" value="NEUROTRANSMITTER GATED ION CHANNEL"/>
    <property type="match status" value="1"/>
</dbReference>
<dbReference type="InterPro" id="IPR006029">
    <property type="entry name" value="Neurotrans-gated_channel_TM"/>
</dbReference>
<gene>
    <name evidence="9" type="primary">LOC101848736</name>
</gene>
<proteinExistence type="inferred from homology"/>
<dbReference type="Proteomes" id="UP000694888">
    <property type="component" value="Unplaced"/>
</dbReference>
<sequence>MKKTIQNYLFQNALMSHAFEFESLLTSHSCRCIHVRPLRDQSEPMNVHFFTKLLSVVEVDDVRQLVTMIWTVRLIWYDESLEWDPAQYGNIKTMFLYENEIWMPRYYQIFSPNNLGDVSKLPVDHFVFPNGWVVYRSVLAYTTSCFLDMTYFPYDLQSCSFNFAVSDSTMDTINLISNGSYLHKSLRNHVEWQMLNTSHTNAVYGRPGEQFSVIEVNINFRRRPTYHVLALVVPASVVSFLSVPSFLVSAESGERLSYSLTVLLSLAVYVSSTSSLMPHSSIKLPLLLLYLLILFLLSSLCVLVTVFFLRVRQGRVYPDQNGDKFIVILGFKYVLTPLPRQKRSADKEKSKKTKYISTVSPLDKHISDSTGDDNITNHEKYDVWAEHVYPNRGTEIKDPLTEFIAQMKSTPSKKSSHTGYSKQEDKTVSVDPDLNELCRFVDKVALYVFLIFYLSVTTVMMALIFFQ</sequence>
<comment type="subcellular location">
    <subcellularLocation>
        <location evidence="1">Membrane</location>
        <topology evidence="1">Multi-pass membrane protein</topology>
    </subcellularLocation>
</comment>
<keyword evidence="5" id="KW-0406">Ion transport</keyword>
<keyword evidence="2 5" id="KW-0812">Transmembrane</keyword>
<evidence type="ECO:0000256" key="3">
    <source>
        <dbReference type="ARBA" id="ARBA00022989"/>
    </source>
</evidence>
<dbReference type="PRINTS" id="PR00252">
    <property type="entry name" value="NRIONCHANNEL"/>
</dbReference>
<accession>A0ABM1VQR6</accession>
<dbReference type="Gene3D" id="1.20.58.390">
    <property type="entry name" value="Neurotransmitter-gated ion-channel transmembrane domain"/>
    <property type="match status" value="1"/>
</dbReference>
<dbReference type="CDD" id="cd19051">
    <property type="entry name" value="LGIC_TM_cation"/>
    <property type="match status" value="1"/>
</dbReference>
<keyword evidence="4 5" id="KW-0472">Membrane</keyword>
<dbReference type="Gene3D" id="2.70.170.10">
    <property type="entry name" value="Neurotransmitter-gated ion-channel ligand-binding domain"/>
    <property type="match status" value="1"/>
</dbReference>
<organism evidence="8 9">
    <name type="scientific">Aplysia californica</name>
    <name type="common">California sea hare</name>
    <dbReference type="NCBI Taxonomy" id="6500"/>
    <lineage>
        <taxon>Eukaryota</taxon>
        <taxon>Metazoa</taxon>
        <taxon>Spiralia</taxon>
        <taxon>Lophotrochozoa</taxon>
        <taxon>Mollusca</taxon>
        <taxon>Gastropoda</taxon>
        <taxon>Heterobranchia</taxon>
        <taxon>Euthyneura</taxon>
        <taxon>Tectipleura</taxon>
        <taxon>Aplysiida</taxon>
        <taxon>Aplysioidea</taxon>
        <taxon>Aplysiidae</taxon>
        <taxon>Aplysia</taxon>
    </lineage>
</organism>
<evidence type="ECO:0000256" key="2">
    <source>
        <dbReference type="ARBA" id="ARBA00022692"/>
    </source>
</evidence>
<keyword evidence="8" id="KW-1185">Reference proteome</keyword>
<dbReference type="SUPFAM" id="SSF63712">
    <property type="entry name" value="Nicotinic receptor ligand binding domain-like"/>
    <property type="match status" value="1"/>
</dbReference>
<dbReference type="PROSITE" id="PS00236">
    <property type="entry name" value="NEUROTR_ION_CHANNEL"/>
    <property type="match status" value="1"/>
</dbReference>
<feature type="transmembrane region" description="Helical" evidence="5">
    <location>
        <begin position="288"/>
        <end position="309"/>
    </location>
</feature>
<dbReference type="InterPro" id="IPR006201">
    <property type="entry name" value="Neur_channel"/>
</dbReference>
<feature type="domain" description="Neurotransmitter-gated ion-channel ligand-binding" evidence="6">
    <location>
        <begin position="34"/>
        <end position="224"/>
    </location>
</feature>
<dbReference type="CDD" id="cd18989">
    <property type="entry name" value="LGIC_ECD_cation"/>
    <property type="match status" value="1"/>
</dbReference>
<dbReference type="RefSeq" id="XP_035824758.1">
    <property type="nucleotide sequence ID" value="XM_035968865.1"/>
</dbReference>
<feature type="transmembrane region" description="Helical" evidence="5">
    <location>
        <begin position="228"/>
        <end position="250"/>
    </location>
</feature>
<dbReference type="InterPro" id="IPR036719">
    <property type="entry name" value="Neuro-gated_channel_TM_sf"/>
</dbReference>
<evidence type="ECO:0000256" key="1">
    <source>
        <dbReference type="ARBA" id="ARBA00004141"/>
    </source>
</evidence>
<dbReference type="InterPro" id="IPR036734">
    <property type="entry name" value="Neur_chan_lig-bd_sf"/>
</dbReference>
<name>A0ABM1VQR6_APLCA</name>
<protein>
    <submittedName>
        <fullName evidence="9">Neuronal acetylcholine receptor subunit beta-3-like</fullName>
    </submittedName>
</protein>
<evidence type="ECO:0000259" key="6">
    <source>
        <dbReference type="Pfam" id="PF02931"/>
    </source>
</evidence>
<dbReference type="InterPro" id="IPR038050">
    <property type="entry name" value="Neuro_actylchol_rec"/>
</dbReference>
<dbReference type="Pfam" id="PF02931">
    <property type="entry name" value="Neur_chan_LBD"/>
    <property type="match status" value="1"/>
</dbReference>
<evidence type="ECO:0000313" key="8">
    <source>
        <dbReference type="Proteomes" id="UP000694888"/>
    </source>
</evidence>
<keyword evidence="5" id="KW-0407">Ion channel</keyword>
<dbReference type="InterPro" id="IPR006202">
    <property type="entry name" value="Neur_chan_lig-bd"/>
</dbReference>
<dbReference type="InterPro" id="IPR018000">
    <property type="entry name" value="Neurotransmitter_ion_chnl_CS"/>
</dbReference>
<evidence type="ECO:0000256" key="5">
    <source>
        <dbReference type="RuleBase" id="RU000687"/>
    </source>
</evidence>